<reference evidence="3 4" key="1">
    <citation type="submission" date="2012-05" db="EMBL/GenBank/DDBJ databases">
        <title>Recombination and specialization in a pathogen metapopulation.</title>
        <authorList>
            <person name="Gardiner A."/>
            <person name="Kemen E."/>
            <person name="Schultz-Larsen T."/>
            <person name="MacLean D."/>
            <person name="Van Oosterhout C."/>
            <person name="Jones J.D.G."/>
        </authorList>
    </citation>
    <scope>NUCLEOTIDE SEQUENCE [LARGE SCALE GENOMIC DNA]</scope>
    <source>
        <strain evidence="3 4">Ac Nc2</strain>
    </source>
</reference>
<dbReference type="Proteomes" id="UP000053237">
    <property type="component" value="Unassembled WGS sequence"/>
</dbReference>
<evidence type="ECO:0000313" key="4">
    <source>
        <dbReference type="Proteomes" id="UP000053237"/>
    </source>
</evidence>
<evidence type="ECO:0000313" key="3">
    <source>
        <dbReference type="EMBL" id="CCI50089.1"/>
    </source>
</evidence>
<name>A0A024GTP4_9STRA</name>
<feature type="region of interest" description="Disordered" evidence="1">
    <location>
        <begin position="304"/>
        <end position="378"/>
    </location>
</feature>
<dbReference type="AlphaFoldDB" id="A0A024GTP4"/>
<sequence>MVSKFFLRKQALFASAILHTVTSHTWIDCIGLNRRELYKYSELYIYQGDLKKTHCDGFVLDYVDRGHPDCGVLNTHKILKKDAENGAKVCTGSRTESVIKVKRHLQVRSNERVFYAYLPNGHIAKDKKAIGTKYGVYWTGKPRAEIHSTNEINTTTLIPGSSADFDDGKCGETYDSHKRPSGRGGDGFPCIGEFKIPPNTPPGMYKAVWYWEFWLDDEHQYVDQAQASGYSGASYHSCFEFEVLSDKDESERRKGLNFDIDVPNAREIAALVVPPSLESPPKPKIKTPAIRAIVDLVIVPPSEKPKAIPPLPTQHSPASPPNKESRPESPVPKATTLPEAAIINVSNEYLNRHGDANSPEKVDRSKTTESTQIGHGSC</sequence>
<organism evidence="3 4">
    <name type="scientific">Albugo candida</name>
    <dbReference type="NCBI Taxonomy" id="65357"/>
    <lineage>
        <taxon>Eukaryota</taxon>
        <taxon>Sar</taxon>
        <taxon>Stramenopiles</taxon>
        <taxon>Oomycota</taxon>
        <taxon>Peronosporomycetes</taxon>
        <taxon>Albuginales</taxon>
        <taxon>Albuginaceae</taxon>
        <taxon>Albugo</taxon>
    </lineage>
</organism>
<feature type="compositionally biased region" description="Polar residues" evidence="1">
    <location>
        <begin position="368"/>
        <end position="378"/>
    </location>
</feature>
<dbReference type="InParanoid" id="A0A024GTP4"/>
<dbReference type="STRING" id="65357.A0A024GTP4"/>
<evidence type="ECO:0000256" key="1">
    <source>
        <dbReference type="SAM" id="MobiDB-lite"/>
    </source>
</evidence>
<gene>
    <name evidence="3" type="ORF">BN9_116010</name>
</gene>
<dbReference type="OrthoDB" id="64281at2759"/>
<keyword evidence="4" id="KW-1185">Reference proteome</keyword>
<protein>
    <recommendedName>
        <fullName evidence="2">DUF7492 domain-containing protein</fullName>
    </recommendedName>
</protein>
<dbReference type="InterPro" id="IPR055915">
    <property type="entry name" value="DUF7492"/>
</dbReference>
<feature type="domain" description="DUF7492" evidence="2">
    <location>
        <begin position="57"/>
        <end position="253"/>
    </location>
</feature>
<dbReference type="Pfam" id="PF24320">
    <property type="entry name" value="DUF7492"/>
    <property type="match status" value="1"/>
</dbReference>
<evidence type="ECO:0000259" key="2">
    <source>
        <dbReference type="Pfam" id="PF24320"/>
    </source>
</evidence>
<accession>A0A024GTP4</accession>
<dbReference type="EMBL" id="CAIX01000390">
    <property type="protein sequence ID" value="CCI50089.1"/>
    <property type="molecule type" value="Genomic_DNA"/>
</dbReference>
<proteinExistence type="predicted"/>
<feature type="compositionally biased region" description="Basic and acidic residues" evidence="1">
    <location>
        <begin position="350"/>
        <end position="367"/>
    </location>
</feature>
<comment type="caution">
    <text evidence="3">The sequence shown here is derived from an EMBL/GenBank/DDBJ whole genome shotgun (WGS) entry which is preliminary data.</text>
</comment>